<evidence type="ECO:0000259" key="3">
    <source>
        <dbReference type="Pfam" id="PF02617"/>
    </source>
</evidence>
<feature type="region of interest" description="Disordered" evidence="2">
    <location>
        <begin position="1"/>
        <end position="36"/>
    </location>
</feature>
<dbReference type="RefSeq" id="WP_082908244.1">
    <property type="nucleotide sequence ID" value="NZ_CP015961.1"/>
</dbReference>
<name>A0A173LMG6_9ACTN</name>
<dbReference type="Pfam" id="PF02617">
    <property type="entry name" value="ClpS"/>
    <property type="match status" value="1"/>
</dbReference>
<dbReference type="InterPro" id="IPR022935">
    <property type="entry name" value="ClpS"/>
</dbReference>
<keyword evidence="5" id="KW-1185">Reference proteome</keyword>
<proteinExistence type="inferred from homology"/>
<comment type="function">
    <text evidence="1">Involved in the modulation of the specificity of the ClpAP-mediated ATP-dependent protein degradation.</text>
</comment>
<dbReference type="InterPro" id="IPR014719">
    <property type="entry name" value="Ribosomal_bL12_C/ClpS-like"/>
</dbReference>
<accession>A0A173LMG6</accession>
<dbReference type="EMBL" id="CP015961">
    <property type="protein sequence ID" value="ANI91912.1"/>
    <property type="molecule type" value="Genomic_DNA"/>
</dbReference>
<dbReference type="Proteomes" id="UP000186104">
    <property type="component" value="Chromosome"/>
</dbReference>
<evidence type="ECO:0000313" key="5">
    <source>
        <dbReference type="Proteomes" id="UP000186104"/>
    </source>
</evidence>
<dbReference type="Gene3D" id="3.30.1390.10">
    <property type="match status" value="1"/>
</dbReference>
<dbReference type="NCBIfam" id="NF000668">
    <property type="entry name" value="PRK00033.1-1"/>
    <property type="match status" value="1"/>
</dbReference>
<dbReference type="AlphaFoldDB" id="A0A173LMG6"/>
<reference evidence="4 5" key="1">
    <citation type="submission" date="2016-06" db="EMBL/GenBank/DDBJ databases">
        <title>Complete genome sequence of a saline-alkali tolerant type strain Dietzia timorensis ID05-A0528T.</title>
        <authorList>
            <person name="Wu X."/>
        </authorList>
    </citation>
    <scope>NUCLEOTIDE SEQUENCE [LARGE SCALE GENOMIC DNA]</scope>
    <source>
        <strain evidence="4 5">ID05-A0528</strain>
    </source>
</reference>
<evidence type="ECO:0000313" key="4">
    <source>
        <dbReference type="EMBL" id="ANI91912.1"/>
    </source>
</evidence>
<evidence type="ECO:0000256" key="2">
    <source>
        <dbReference type="SAM" id="MobiDB-lite"/>
    </source>
</evidence>
<dbReference type="InterPro" id="IPR003769">
    <property type="entry name" value="ClpS_core"/>
</dbReference>
<dbReference type="SUPFAM" id="SSF54736">
    <property type="entry name" value="ClpS-like"/>
    <property type="match status" value="1"/>
</dbReference>
<keyword evidence="4" id="KW-0378">Hydrolase</keyword>
<dbReference type="HAMAP" id="MF_00302">
    <property type="entry name" value="ClpS"/>
    <property type="match status" value="1"/>
</dbReference>
<dbReference type="GO" id="GO:0030163">
    <property type="term" value="P:protein catabolic process"/>
    <property type="evidence" value="ECO:0007669"/>
    <property type="project" value="InterPro"/>
</dbReference>
<protein>
    <recommendedName>
        <fullName evidence="1">ATP-dependent Clp protease adapter protein ClpS</fullName>
    </recommendedName>
</protein>
<organism evidence="4 5">
    <name type="scientific">Dietzia timorensis</name>
    <dbReference type="NCBI Taxonomy" id="499555"/>
    <lineage>
        <taxon>Bacteria</taxon>
        <taxon>Bacillati</taxon>
        <taxon>Actinomycetota</taxon>
        <taxon>Actinomycetes</taxon>
        <taxon>Mycobacteriales</taxon>
        <taxon>Dietziaceae</taxon>
        <taxon>Dietzia</taxon>
    </lineage>
</organism>
<keyword evidence="4" id="KW-0645">Protease</keyword>
<dbReference type="STRING" id="499555.BJL86_1121"/>
<evidence type="ECO:0000256" key="1">
    <source>
        <dbReference type="HAMAP-Rule" id="MF_00302"/>
    </source>
</evidence>
<dbReference type="GO" id="GO:0006508">
    <property type="term" value="P:proteolysis"/>
    <property type="evidence" value="ECO:0007669"/>
    <property type="project" value="UniProtKB-UniRule"/>
</dbReference>
<dbReference type="KEGG" id="dtm:BJL86_1121"/>
<comment type="subunit">
    <text evidence="1">Binds to the N-terminal domain of the chaperone ClpA.</text>
</comment>
<sequence>MDRANTGSVEPSPLRCVAGEGRTSHSPWLASGPAAAPMVEETTELVGEENNPWVCVVWDDPVNLMSYVTFVLQRTFGYDRGKARTLMLAVHNDGKAAVASGSRDEMENAVRKLQEAGLWATLQKGE</sequence>
<feature type="domain" description="Adaptor protein ClpS core" evidence="3">
    <location>
        <begin position="49"/>
        <end position="120"/>
    </location>
</feature>
<dbReference type="GO" id="GO:0008233">
    <property type="term" value="F:peptidase activity"/>
    <property type="evidence" value="ECO:0007669"/>
    <property type="project" value="UniProtKB-KW"/>
</dbReference>
<gene>
    <name evidence="1" type="primary">clpS</name>
    <name evidence="4" type="ORF">BJL86_1121</name>
</gene>
<comment type="similarity">
    <text evidence="1">Belongs to the ClpS family.</text>
</comment>